<evidence type="ECO:0000313" key="2">
    <source>
        <dbReference type="EMBL" id="MFB9887457.1"/>
    </source>
</evidence>
<feature type="region of interest" description="Disordered" evidence="1">
    <location>
        <begin position="275"/>
        <end position="297"/>
    </location>
</feature>
<dbReference type="SUPFAM" id="SSF50341">
    <property type="entry name" value="CheW-like"/>
    <property type="match status" value="1"/>
</dbReference>
<dbReference type="EMBL" id="JBHLZN010000005">
    <property type="protein sequence ID" value="MFB9887457.1"/>
    <property type="molecule type" value="Genomic_DNA"/>
</dbReference>
<keyword evidence="3" id="KW-1185">Reference proteome</keyword>
<feature type="compositionally biased region" description="Polar residues" evidence="1">
    <location>
        <begin position="284"/>
        <end position="297"/>
    </location>
</feature>
<dbReference type="RefSeq" id="WP_027311444.1">
    <property type="nucleotide sequence ID" value="NZ_JAUESS010000019.1"/>
</dbReference>
<accession>A0ABV5ZDT4</accession>
<proteinExistence type="predicted"/>
<evidence type="ECO:0000313" key="3">
    <source>
        <dbReference type="Proteomes" id="UP001589628"/>
    </source>
</evidence>
<evidence type="ECO:0008006" key="4">
    <source>
        <dbReference type="Google" id="ProtNLM"/>
    </source>
</evidence>
<gene>
    <name evidence="2" type="ORF">ACFFLH_13640</name>
</gene>
<organism evidence="2 3">
    <name type="scientific">Balneatrix alpica</name>
    <dbReference type="NCBI Taxonomy" id="75684"/>
    <lineage>
        <taxon>Bacteria</taxon>
        <taxon>Pseudomonadati</taxon>
        <taxon>Pseudomonadota</taxon>
        <taxon>Gammaproteobacteria</taxon>
        <taxon>Oceanospirillales</taxon>
        <taxon>Balneatrichaceae</taxon>
        <taxon>Balneatrix</taxon>
    </lineage>
</organism>
<reference evidence="2 3" key="1">
    <citation type="submission" date="2024-09" db="EMBL/GenBank/DDBJ databases">
        <authorList>
            <person name="Sun Q."/>
            <person name="Mori K."/>
        </authorList>
    </citation>
    <scope>NUCLEOTIDE SEQUENCE [LARGE SCALE GENOMIC DNA]</scope>
    <source>
        <strain evidence="2 3">ATCC 51285</strain>
    </source>
</reference>
<dbReference type="Proteomes" id="UP001589628">
    <property type="component" value="Unassembled WGS sequence"/>
</dbReference>
<name>A0ABV5ZDT4_9GAMM</name>
<sequence>MSQAATGASRARNLGKAASLENQRVLTFRLGRHRYAIDVSYVLSIADDLPKVQLGQGGAALLGYVYFRSVAVKVYDSACILARGDSVTLSTLTEQLGAAQATLREYGQELEQQLKGNQPLPLPRLGQLIQGWQQATGHIELNWQPLQQAVIELGEHVVKLDSLRQGQQLSALEFEWRLLKRTHLQFCQHLLNNLQDDVRQLDRPVLLYLSQDGLKPWFALRLEQIEGITEYHTEQLQPLPADEASLEAGYLHFEEGGDALLLSVERMFGLARHSAGLEQHSDRNPSGSQAENEGNQE</sequence>
<evidence type="ECO:0000256" key="1">
    <source>
        <dbReference type="SAM" id="MobiDB-lite"/>
    </source>
</evidence>
<dbReference type="InterPro" id="IPR036061">
    <property type="entry name" value="CheW-like_dom_sf"/>
</dbReference>
<comment type="caution">
    <text evidence="2">The sequence shown here is derived from an EMBL/GenBank/DDBJ whole genome shotgun (WGS) entry which is preliminary data.</text>
</comment>
<protein>
    <recommendedName>
        <fullName evidence="4">Chemotaxis protein CheW</fullName>
    </recommendedName>
</protein>